<accession>A0ABW5YJX8</accession>
<evidence type="ECO:0000313" key="1">
    <source>
        <dbReference type="EMBL" id="MFD2891382.1"/>
    </source>
</evidence>
<reference evidence="2" key="1">
    <citation type="journal article" date="2019" name="Int. J. Syst. Evol. Microbiol.">
        <title>The Global Catalogue of Microorganisms (GCM) 10K type strain sequencing project: providing services to taxonomists for standard genome sequencing and annotation.</title>
        <authorList>
            <consortium name="The Broad Institute Genomics Platform"/>
            <consortium name="The Broad Institute Genome Sequencing Center for Infectious Disease"/>
            <person name="Wu L."/>
            <person name="Ma J."/>
        </authorList>
    </citation>
    <scope>NUCLEOTIDE SEQUENCE [LARGE SCALE GENOMIC DNA]</scope>
    <source>
        <strain evidence="2">KCTC 22671</strain>
    </source>
</reference>
<name>A0ABW5YJX8_9FLAO</name>
<dbReference type="RefSeq" id="WP_379810960.1">
    <property type="nucleotide sequence ID" value="NZ_JBHUPC010000012.1"/>
</dbReference>
<proteinExistence type="predicted"/>
<comment type="caution">
    <text evidence="1">The sequence shown here is derived from an EMBL/GenBank/DDBJ whole genome shotgun (WGS) entry which is preliminary data.</text>
</comment>
<evidence type="ECO:0000313" key="2">
    <source>
        <dbReference type="Proteomes" id="UP001597534"/>
    </source>
</evidence>
<sequence>MEAELKIIVKHNLDTTSLENLAKDIATRLNQNIEYGQFKLLNENQQYSKLGTIKVNDSNVQNTLYDTAKIETSYSQFVLEMGEEAKVFYNDIIELQLPYDLYYDEVLEHKNQNTIEHNPYLKTALSELQKLGIKTIYCIKDDFSNKTLLNRQSWLDNYIKLENQEYFTIEI</sequence>
<organism evidence="1 2">
    <name type="scientific">Flavobacterium chuncheonense</name>
    <dbReference type="NCBI Taxonomy" id="2026653"/>
    <lineage>
        <taxon>Bacteria</taxon>
        <taxon>Pseudomonadati</taxon>
        <taxon>Bacteroidota</taxon>
        <taxon>Flavobacteriia</taxon>
        <taxon>Flavobacteriales</taxon>
        <taxon>Flavobacteriaceae</taxon>
        <taxon>Flavobacterium</taxon>
    </lineage>
</organism>
<keyword evidence="2" id="KW-1185">Reference proteome</keyword>
<dbReference type="EMBL" id="JBHUPC010000012">
    <property type="protein sequence ID" value="MFD2891382.1"/>
    <property type="molecule type" value="Genomic_DNA"/>
</dbReference>
<gene>
    <name evidence="1" type="ORF">ACFS5J_05070</name>
</gene>
<dbReference type="Proteomes" id="UP001597534">
    <property type="component" value="Unassembled WGS sequence"/>
</dbReference>
<protein>
    <submittedName>
        <fullName evidence="1">Uncharacterized protein</fullName>
    </submittedName>
</protein>